<dbReference type="EMBL" id="MU005577">
    <property type="protein sequence ID" value="KAF2686418.1"/>
    <property type="molecule type" value="Genomic_DNA"/>
</dbReference>
<keyword evidence="3" id="KW-1185">Reference proteome</keyword>
<organism evidence="2 3">
    <name type="scientific">Lentithecium fluviatile CBS 122367</name>
    <dbReference type="NCBI Taxonomy" id="1168545"/>
    <lineage>
        <taxon>Eukaryota</taxon>
        <taxon>Fungi</taxon>
        <taxon>Dikarya</taxon>
        <taxon>Ascomycota</taxon>
        <taxon>Pezizomycotina</taxon>
        <taxon>Dothideomycetes</taxon>
        <taxon>Pleosporomycetidae</taxon>
        <taxon>Pleosporales</taxon>
        <taxon>Massarineae</taxon>
        <taxon>Lentitheciaceae</taxon>
        <taxon>Lentithecium</taxon>
    </lineage>
</organism>
<dbReference type="InterPro" id="IPR000719">
    <property type="entry name" value="Prot_kinase_dom"/>
</dbReference>
<accession>A0A6G1J7N5</accession>
<keyword evidence="2" id="KW-0723">Serine/threonine-protein kinase</keyword>
<dbReference type="SMART" id="SM00220">
    <property type="entry name" value="S_TKc"/>
    <property type="match status" value="1"/>
</dbReference>
<evidence type="ECO:0000259" key="1">
    <source>
        <dbReference type="PROSITE" id="PS50011"/>
    </source>
</evidence>
<dbReference type="SUPFAM" id="SSF56112">
    <property type="entry name" value="Protein kinase-like (PK-like)"/>
    <property type="match status" value="1"/>
</dbReference>
<dbReference type="PROSITE" id="PS50011">
    <property type="entry name" value="PROTEIN_KINASE_DOM"/>
    <property type="match status" value="1"/>
</dbReference>
<dbReference type="GO" id="GO:0005524">
    <property type="term" value="F:ATP binding"/>
    <property type="evidence" value="ECO:0007669"/>
    <property type="project" value="InterPro"/>
</dbReference>
<dbReference type="Pfam" id="PF00069">
    <property type="entry name" value="Pkinase"/>
    <property type="match status" value="1"/>
</dbReference>
<dbReference type="InterPro" id="IPR011009">
    <property type="entry name" value="Kinase-like_dom_sf"/>
</dbReference>
<feature type="domain" description="Protein kinase" evidence="1">
    <location>
        <begin position="131"/>
        <end position="485"/>
    </location>
</feature>
<dbReference type="PANTHER" id="PTHR37542">
    <property type="entry name" value="HELO DOMAIN-CONTAINING PROTEIN-RELATED"/>
    <property type="match status" value="1"/>
</dbReference>
<evidence type="ECO:0000313" key="2">
    <source>
        <dbReference type="EMBL" id="KAF2686418.1"/>
    </source>
</evidence>
<reference evidence="2" key="1">
    <citation type="journal article" date="2020" name="Stud. Mycol.">
        <title>101 Dothideomycetes genomes: a test case for predicting lifestyles and emergence of pathogens.</title>
        <authorList>
            <person name="Haridas S."/>
            <person name="Albert R."/>
            <person name="Binder M."/>
            <person name="Bloem J."/>
            <person name="Labutti K."/>
            <person name="Salamov A."/>
            <person name="Andreopoulos B."/>
            <person name="Baker S."/>
            <person name="Barry K."/>
            <person name="Bills G."/>
            <person name="Bluhm B."/>
            <person name="Cannon C."/>
            <person name="Castanera R."/>
            <person name="Culley D."/>
            <person name="Daum C."/>
            <person name="Ezra D."/>
            <person name="Gonzalez J."/>
            <person name="Henrissat B."/>
            <person name="Kuo A."/>
            <person name="Liang C."/>
            <person name="Lipzen A."/>
            <person name="Lutzoni F."/>
            <person name="Magnuson J."/>
            <person name="Mondo S."/>
            <person name="Nolan M."/>
            <person name="Ohm R."/>
            <person name="Pangilinan J."/>
            <person name="Park H.-J."/>
            <person name="Ramirez L."/>
            <person name="Alfaro M."/>
            <person name="Sun H."/>
            <person name="Tritt A."/>
            <person name="Yoshinaga Y."/>
            <person name="Zwiers L.-H."/>
            <person name="Turgeon B."/>
            <person name="Goodwin S."/>
            <person name="Spatafora J."/>
            <person name="Crous P."/>
            <person name="Grigoriev I."/>
        </authorList>
    </citation>
    <scope>NUCLEOTIDE SEQUENCE</scope>
    <source>
        <strain evidence="2">CBS 122367</strain>
    </source>
</reference>
<dbReference type="PANTHER" id="PTHR37542:SF3">
    <property type="entry name" value="PRION-INHIBITION AND PROPAGATION HELO DOMAIN-CONTAINING PROTEIN"/>
    <property type="match status" value="1"/>
</dbReference>
<keyword evidence="2" id="KW-0418">Kinase</keyword>
<dbReference type="OrthoDB" id="1911848at2759"/>
<protein>
    <submittedName>
        <fullName evidence="2">Serine/threonine protein kinase</fullName>
    </submittedName>
</protein>
<dbReference type="Proteomes" id="UP000799291">
    <property type="component" value="Unassembled WGS sequence"/>
</dbReference>
<evidence type="ECO:0000313" key="3">
    <source>
        <dbReference type="Proteomes" id="UP000799291"/>
    </source>
</evidence>
<sequence length="497" mass="55921">MSGLEVPLAFAGLAIGLPSLADGLQKAGKSLLERIHHVEEGYRERYLLAKAPTPDTLRDELTRLFQALRDIYEDLLSVFPAPKAGKEVIRLTKHQAKKADRALVELEDWNGRFVNRALVFKLFGASPETSHAAATDKGEGAMAPRKIQRLRDAVMETLDKTKSQSDQLLLPASRSYDSELLPDSSVYRCTPQDQAHAIFLAEYRIHSDNAPGRELQAHRKIVREIASILRQADPICMGLLHCYGFTYQALSNRFELHYTLPPDYHNPRSLLDLLTSPETRRDGPNHPLNHRIDLAKQIATALFVLHSADMVHKQIRPDNILIFEKKPNSSLSTSEQKRKSYPYTVGEPFLVGFDAVRKVDVKSQMAFVDEWQKNIYLSPERHRLQDGDEYRVQHDLYSLGVILLEIAFWASFQDKKARGVGSLIRKDDRVIGPEELKKVYLGLASGAVARSMGERYAEVVKACLTGLEEQSLEDADGITVATAYVTEVIKGLEEIKI</sequence>
<dbReference type="GO" id="GO:0004674">
    <property type="term" value="F:protein serine/threonine kinase activity"/>
    <property type="evidence" value="ECO:0007669"/>
    <property type="project" value="UniProtKB-KW"/>
</dbReference>
<dbReference type="Gene3D" id="1.10.510.10">
    <property type="entry name" value="Transferase(Phosphotransferase) domain 1"/>
    <property type="match status" value="1"/>
</dbReference>
<dbReference type="AlphaFoldDB" id="A0A6G1J7N5"/>
<proteinExistence type="predicted"/>
<name>A0A6G1J7N5_9PLEO</name>
<keyword evidence="2" id="KW-0808">Transferase</keyword>
<gene>
    <name evidence="2" type="ORF">K458DRAFT_430248</name>
</gene>